<feature type="binding site" evidence="10">
    <location>
        <position position="69"/>
    </location>
    <ligand>
        <name>Mg(2+)</name>
        <dbReference type="ChEBI" id="CHEBI:18420"/>
    </ligand>
</feature>
<comment type="function">
    <text evidence="10">Pyrophosphatase that catalyzes the hydrolysis of nucleoside triphosphates to their monophosphate derivatives, with a high preference for the non-canonical purine nucleotides XTP (xanthosine triphosphate), dITP (deoxyinosine triphosphate) and ITP. Seems to function as a house-cleaning enzyme that removes non-canonical purine nucleotides from the nucleotide pool, thus preventing their incorporation into DNA/RNA and avoiding chromosomal lesions.</text>
</comment>
<feature type="binding site" evidence="10">
    <location>
        <begin position="152"/>
        <end position="155"/>
    </location>
    <ligand>
        <name>substrate</name>
    </ligand>
</feature>
<gene>
    <name evidence="12" type="ORF">TCEL_00919</name>
</gene>
<comment type="similarity">
    <text evidence="1 10 11">Belongs to the HAM1 NTPase family.</text>
</comment>
<dbReference type="HOGENOM" id="CLU_082080_0_2_9"/>
<dbReference type="GO" id="GO:0036222">
    <property type="term" value="F:XTP diphosphatase activity"/>
    <property type="evidence" value="ECO:0007669"/>
    <property type="project" value="UniProtKB-UniRule"/>
</dbReference>
<dbReference type="HAMAP" id="MF_01405">
    <property type="entry name" value="Non_canon_purine_NTPase"/>
    <property type="match status" value="1"/>
</dbReference>
<evidence type="ECO:0000256" key="10">
    <source>
        <dbReference type="HAMAP-Rule" id="MF_01405"/>
    </source>
</evidence>
<feature type="binding site" evidence="10">
    <location>
        <position position="70"/>
    </location>
    <ligand>
        <name>substrate</name>
    </ligand>
</feature>
<evidence type="ECO:0000313" key="13">
    <source>
        <dbReference type="Proteomes" id="UP000014923"/>
    </source>
</evidence>
<dbReference type="GO" id="GO:0035870">
    <property type="term" value="F:dITP diphosphatase activity"/>
    <property type="evidence" value="ECO:0007669"/>
    <property type="project" value="UniProtKB-UniRule"/>
</dbReference>
<comment type="catalytic activity">
    <reaction evidence="8 10">
        <text>dITP + H2O = dIMP + diphosphate + H(+)</text>
        <dbReference type="Rhea" id="RHEA:28342"/>
        <dbReference type="ChEBI" id="CHEBI:15377"/>
        <dbReference type="ChEBI" id="CHEBI:15378"/>
        <dbReference type="ChEBI" id="CHEBI:33019"/>
        <dbReference type="ChEBI" id="CHEBI:61194"/>
        <dbReference type="ChEBI" id="CHEBI:61382"/>
        <dbReference type="EC" id="3.6.1.66"/>
    </reaction>
</comment>
<keyword evidence="6 10" id="KW-0460">Magnesium</keyword>
<dbReference type="GO" id="GO:0009117">
    <property type="term" value="P:nucleotide metabolic process"/>
    <property type="evidence" value="ECO:0007669"/>
    <property type="project" value="UniProtKB-KW"/>
</dbReference>
<dbReference type="GO" id="GO:0036220">
    <property type="term" value="F:ITP diphosphatase activity"/>
    <property type="evidence" value="ECO:0007669"/>
    <property type="project" value="UniProtKB-UniRule"/>
</dbReference>
<name>R7RV57_9CLOT</name>
<evidence type="ECO:0000256" key="9">
    <source>
        <dbReference type="ARBA" id="ARBA00052017"/>
    </source>
</evidence>
<dbReference type="InterPro" id="IPR029001">
    <property type="entry name" value="ITPase-like_fam"/>
</dbReference>
<dbReference type="EMBL" id="CAVN010000099">
    <property type="protein sequence ID" value="CDF59453.1"/>
    <property type="molecule type" value="Genomic_DNA"/>
</dbReference>
<evidence type="ECO:0000256" key="5">
    <source>
        <dbReference type="ARBA" id="ARBA00022801"/>
    </source>
</evidence>
<dbReference type="Gene3D" id="3.90.950.10">
    <property type="match status" value="1"/>
</dbReference>
<dbReference type="AlphaFoldDB" id="R7RV57"/>
<comment type="catalytic activity">
    <reaction evidence="10">
        <text>ITP + H2O = IMP + diphosphate + H(+)</text>
        <dbReference type="Rhea" id="RHEA:29399"/>
        <dbReference type="ChEBI" id="CHEBI:15377"/>
        <dbReference type="ChEBI" id="CHEBI:15378"/>
        <dbReference type="ChEBI" id="CHEBI:33019"/>
        <dbReference type="ChEBI" id="CHEBI:58053"/>
        <dbReference type="ChEBI" id="CHEBI:61402"/>
        <dbReference type="EC" id="3.6.1.66"/>
    </reaction>
</comment>
<evidence type="ECO:0000256" key="11">
    <source>
        <dbReference type="RuleBase" id="RU003781"/>
    </source>
</evidence>
<accession>R7RV57</accession>
<comment type="caution">
    <text evidence="12">The sequence shown here is derived from an EMBL/GenBank/DDBJ whole genome shotgun (WGS) entry which is preliminary data.</text>
</comment>
<comment type="cofactor">
    <cofactor evidence="10">
        <name>Mg(2+)</name>
        <dbReference type="ChEBI" id="CHEBI:18420"/>
    </cofactor>
    <text evidence="10">Binds 1 Mg(2+) ion per subunit.</text>
</comment>
<dbReference type="CDD" id="cd00515">
    <property type="entry name" value="HAM1"/>
    <property type="match status" value="1"/>
</dbReference>
<dbReference type="FunFam" id="3.90.950.10:FF:000001">
    <property type="entry name" value="dITP/XTP pyrophosphatase"/>
    <property type="match status" value="1"/>
</dbReference>
<keyword evidence="3 10" id="KW-0479">Metal-binding</keyword>
<comment type="caution">
    <text evidence="10">Lacks conserved residue(s) required for the propagation of feature annotation.</text>
</comment>
<evidence type="ECO:0000256" key="3">
    <source>
        <dbReference type="ARBA" id="ARBA00022723"/>
    </source>
</evidence>
<dbReference type="Proteomes" id="UP000014923">
    <property type="component" value="Unassembled WGS sequence"/>
</dbReference>
<dbReference type="EC" id="3.6.1.66" evidence="10"/>
<feature type="binding site" evidence="10">
    <location>
        <position position="175"/>
    </location>
    <ligand>
        <name>substrate</name>
    </ligand>
</feature>
<evidence type="ECO:0000256" key="4">
    <source>
        <dbReference type="ARBA" id="ARBA00022741"/>
    </source>
</evidence>
<dbReference type="PANTHER" id="PTHR11067:SF9">
    <property type="entry name" value="INOSINE TRIPHOSPHATE PYROPHOSPHATASE"/>
    <property type="match status" value="1"/>
</dbReference>
<evidence type="ECO:0000256" key="2">
    <source>
        <dbReference type="ARBA" id="ARBA00011738"/>
    </source>
</evidence>
<keyword evidence="13" id="KW-1185">Reference proteome</keyword>
<dbReference type="PANTHER" id="PTHR11067">
    <property type="entry name" value="INOSINE TRIPHOSPHATE PYROPHOSPHATASE/HAM1 PROTEIN"/>
    <property type="match status" value="1"/>
</dbReference>
<organism evidence="12 13">
    <name type="scientific">Thermobrachium celere DSM 8682</name>
    <dbReference type="NCBI Taxonomy" id="941824"/>
    <lineage>
        <taxon>Bacteria</taxon>
        <taxon>Bacillati</taxon>
        <taxon>Bacillota</taxon>
        <taxon>Clostridia</taxon>
        <taxon>Eubacteriales</taxon>
        <taxon>Clostridiaceae</taxon>
        <taxon>Thermobrachium</taxon>
    </lineage>
</organism>
<feature type="binding site" evidence="10">
    <location>
        <begin position="7"/>
        <end position="12"/>
    </location>
    <ligand>
        <name>substrate</name>
    </ligand>
</feature>
<evidence type="ECO:0000256" key="1">
    <source>
        <dbReference type="ARBA" id="ARBA00008023"/>
    </source>
</evidence>
<dbReference type="InterPro" id="IPR020922">
    <property type="entry name" value="dITP/XTP_pyrophosphatase"/>
</dbReference>
<dbReference type="NCBIfam" id="NF011397">
    <property type="entry name" value="PRK14822.1"/>
    <property type="match status" value="1"/>
</dbReference>
<evidence type="ECO:0000256" key="8">
    <source>
        <dbReference type="ARBA" id="ARBA00051875"/>
    </source>
</evidence>
<keyword evidence="5 10" id="KW-0378">Hydrolase</keyword>
<reference evidence="12" key="1">
    <citation type="submission" date="2013-03" db="EMBL/GenBank/DDBJ databases">
        <title>Draft genome sequence of the hydrogen-ethanol-producing anaerobic alkalithermophilic Caloramator celere.</title>
        <authorList>
            <person name="Ciranna A."/>
            <person name="Larjo A."/>
            <person name="Kivisto A."/>
            <person name="Santala V."/>
            <person name="Roos C."/>
            <person name="Karp M."/>
        </authorList>
    </citation>
    <scope>NUCLEOTIDE SEQUENCE [LARGE SCALE GENOMIC DNA]</scope>
    <source>
        <strain evidence="12">DSM 8682</strain>
    </source>
</reference>
<keyword evidence="7 10" id="KW-0546">Nucleotide metabolism</keyword>
<keyword evidence="4 10" id="KW-0547">Nucleotide-binding</keyword>
<evidence type="ECO:0000256" key="6">
    <source>
        <dbReference type="ARBA" id="ARBA00022842"/>
    </source>
</evidence>
<dbReference type="GO" id="GO:0009146">
    <property type="term" value="P:purine nucleoside triphosphate catabolic process"/>
    <property type="evidence" value="ECO:0007669"/>
    <property type="project" value="UniProtKB-UniRule"/>
</dbReference>
<dbReference type="NCBIfam" id="TIGR00042">
    <property type="entry name" value="RdgB/HAM1 family non-canonical purine NTP pyrophosphatase"/>
    <property type="match status" value="1"/>
</dbReference>
<dbReference type="SUPFAM" id="SSF52972">
    <property type="entry name" value="ITPase-like"/>
    <property type="match status" value="1"/>
</dbReference>
<dbReference type="eggNOG" id="COG0127">
    <property type="taxonomic scope" value="Bacteria"/>
</dbReference>
<sequence length="200" mass="22345">MRLIVASNNNHKVQEIKEILKPLGIEAVSLKEAGISIEIVEDGTTFEENAYKKAKTIYDITKEAVLADDSGLEVYALNNAPGVYSARFAGEECNYKKNNEKLLELLKDMPDDKRGARFVCTMILITKEGEVIKSVGTVEGVISKEPRGTNGFGYDPLFIVPELDKTFAELSEEEKNKISHRARALENLKGLLEDYFNKRA</sequence>
<evidence type="ECO:0000256" key="7">
    <source>
        <dbReference type="ARBA" id="ARBA00023080"/>
    </source>
</evidence>
<dbReference type="Pfam" id="PF01725">
    <property type="entry name" value="Ham1p_like"/>
    <property type="match status" value="1"/>
</dbReference>
<feature type="active site" description="Proton acceptor" evidence="10">
    <location>
        <position position="69"/>
    </location>
</feature>
<dbReference type="GO" id="GO:0005829">
    <property type="term" value="C:cytosol"/>
    <property type="evidence" value="ECO:0007669"/>
    <property type="project" value="TreeGrafter"/>
</dbReference>
<evidence type="ECO:0000313" key="12">
    <source>
        <dbReference type="EMBL" id="CDF59453.1"/>
    </source>
</evidence>
<dbReference type="GO" id="GO:0000166">
    <property type="term" value="F:nucleotide binding"/>
    <property type="evidence" value="ECO:0007669"/>
    <property type="project" value="UniProtKB-KW"/>
</dbReference>
<comment type="subunit">
    <text evidence="2 10">Homodimer.</text>
</comment>
<feature type="binding site" evidence="10">
    <location>
        <begin position="180"/>
        <end position="181"/>
    </location>
    <ligand>
        <name>substrate</name>
    </ligand>
</feature>
<dbReference type="InterPro" id="IPR002637">
    <property type="entry name" value="RdgB/HAM1"/>
</dbReference>
<comment type="catalytic activity">
    <reaction evidence="9 10">
        <text>XTP + H2O = XMP + diphosphate + H(+)</text>
        <dbReference type="Rhea" id="RHEA:28610"/>
        <dbReference type="ChEBI" id="CHEBI:15377"/>
        <dbReference type="ChEBI" id="CHEBI:15378"/>
        <dbReference type="ChEBI" id="CHEBI:33019"/>
        <dbReference type="ChEBI" id="CHEBI:57464"/>
        <dbReference type="ChEBI" id="CHEBI:61314"/>
        <dbReference type="EC" id="3.6.1.66"/>
    </reaction>
</comment>
<protein>
    <recommendedName>
        <fullName evidence="10">dITP/XTP pyrophosphatase</fullName>
        <ecNumber evidence="10">3.6.1.66</ecNumber>
    </recommendedName>
    <alternativeName>
        <fullName evidence="10">Non-canonical purine NTP pyrophosphatase</fullName>
    </alternativeName>
    <alternativeName>
        <fullName evidence="10">Non-standard purine NTP pyrophosphatase</fullName>
    </alternativeName>
    <alternativeName>
        <fullName evidence="10">Nucleoside-triphosphate diphosphatase</fullName>
    </alternativeName>
    <alternativeName>
        <fullName evidence="10">Nucleoside-triphosphate pyrophosphatase</fullName>
        <shortName evidence="10">NTPase</shortName>
    </alternativeName>
</protein>
<proteinExistence type="inferred from homology"/>
<dbReference type="GO" id="GO:0046872">
    <property type="term" value="F:metal ion binding"/>
    <property type="evidence" value="ECO:0007669"/>
    <property type="project" value="UniProtKB-KW"/>
</dbReference>
<dbReference type="GO" id="GO:0017111">
    <property type="term" value="F:ribonucleoside triphosphate phosphatase activity"/>
    <property type="evidence" value="ECO:0007669"/>
    <property type="project" value="InterPro"/>
</dbReference>